<dbReference type="Gene3D" id="1.10.4020.10">
    <property type="entry name" value="DNA breaking-rejoining enzymes"/>
    <property type="match status" value="1"/>
</dbReference>
<dbReference type="SUPFAM" id="SSF47353">
    <property type="entry name" value="Retrovirus capsid dimerization domain-like"/>
    <property type="match status" value="1"/>
</dbReference>
<dbReference type="Pfam" id="PF02023">
    <property type="entry name" value="SCAN"/>
    <property type="match status" value="1"/>
</dbReference>
<reference evidence="4" key="3">
    <citation type="submission" date="2025-09" db="UniProtKB">
        <authorList>
            <consortium name="Ensembl"/>
        </authorList>
    </citation>
    <scope>IDENTIFICATION</scope>
</reference>
<feature type="domain" description="SCAN box" evidence="3">
    <location>
        <begin position="24"/>
        <end position="103"/>
    </location>
</feature>
<dbReference type="Ensembl" id="ENSUAMT00000002429.1">
    <property type="protein sequence ID" value="ENSUAMP00000002127.1"/>
    <property type="gene ID" value="ENSUAMG00000001973.1"/>
</dbReference>
<name>A0A452QCC2_URSAM</name>
<dbReference type="SMART" id="SM00431">
    <property type="entry name" value="SCAN"/>
    <property type="match status" value="1"/>
</dbReference>
<keyword evidence="1 2" id="KW-0539">Nucleus</keyword>
<dbReference type="GO" id="GO:0005634">
    <property type="term" value="C:nucleus"/>
    <property type="evidence" value="ECO:0007669"/>
    <property type="project" value="UniProtKB-SubCell"/>
</dbReference>
<sequence>CPSPLPSPGSPSLSRELSNPETARQLFRQFRYQVMSGPHETLRQLRKLCFQWLQPEVHTKEQILEILMLEQFLTILPGEIQMWVRKQCPGSGEEAVTLVESLKGDPQRLWQWVSRRSKLPVTHRAPLGSLPGVFVFFLTLGVCGFPH</sequence>
<protein>
    <recommendedName>
        <fullName evidence="3">SCAN box domain-containing protein</fullName>
    </recommendedName>
</protein>
<dbReference type="FunFam" id="1.10.4020.10:FF:000001">
    <property type="entry name" value="zinc finger protein 263 isoform X1"/>
    <property type="match status" value="1"/>
</dbReference>
<reference evidence="4" key="2">
    <citation type="submission" date="2025-08" db="UniProtKB">
        <authorList>
            <consortium name="Ensembl"/>
        </authorList>
    </citation>
    <scope>IDENTIFICATION</scope>
</reference>
<dbReference type="PANTHER" id="PTHR45935:SF15">
    <property type="entry name" value="SCAN BOX DOMAIN-CONTAINING PROTEIN"/>
    <property type="match status" value="1"/>
</dbReference>
<evidence type="ECO:0000256" key="2">
    <source>
        <dbReference type="PROSITE-ProRule" id="PRU00187"/>
    </source>
</evidence>
<evidence type="ECO:0000259" key="3">
    <source>
        <dbReference type="PROSITE" id="PS50804"/>
    </source>
</evidence>
<dbReference type="GeneTree" id="ENSGT00940000161617"/>
<evidence type="ECO:0000313" key="5">
    <source>
        <dbReference type="Proteomes" id="UP000291022"/>
    </source>
</evidence>
<dbReference type="STRING" id="9643.ENSUAMP00000002127"/>
<proteinExistence type="predicted"/>
<dbReference type="PANTHER" id="PTHR45935">
    <property type="entry name" value="PROTEIN ZBED8-RELATED"/>
    <property type="match status" value="1"/>
</dbReference>
<dbReference type="Proteomes" id="UP000291022">
    <property type="component" value="Unassembled WGS sequence"/>
</dbReference>
<dbReference type="AlphaFoldDB" id="A0A452QCC2"/>
<dbReference type="InterPro" id="IPR003309">
    <property type="entry name" value="SCAN_dom"/>
</dbReference>
<dbReference type="CDD" id="cd07936">
    <property type="entry name" value="SCAN"/>
    <property type="match status" value="1"/>
</dbReference>
<dbReference type="PROSITE" id="PS50804">
    <property type="entry name" value="SCAN_BOX"/>
    <property type="match status" value="1"/>
</dbReference>
<evidence type="ECO:0000256" key="1">
    <source>
        <dbReference type="ARBA" id="ARBA00023242"/>
    </source>
</evidence>
<reference evidence="5" key="1">
    <citation type="submission" date="2016-06" db="EMBL/GenBank/DDBJ databases">
        <title>De novo assembly and RNA-Seq shows season-dependent expression and editing in black bear kidneys.</title>
        <authorList>
            <person name="Korstanje R."/>
            <person name="Srivastava A."/>
            <person name="Sarsani V.K."/>
            <person name="Sheehan S.M."/>
            <person name="Seger R.L."/>
            <person name="Barter M.E."/>
            <person name="Lindqvist C."/>
            <person name="Brody L.C."/>
            <person name="Mullikin J.C."/>
        </authorList>
    </citation>
    <scope>NUCLEOTIDE SEQUENCE [LARGE SCALE GENOMIC DNA]</scope>
</reference>
<organism evidence="4 5">
    <name type="scientific">Ursus americanus</name>
    <name type="common">American black bear</name>
    <name type="synonym">Euarctos americanus</name>
    <dbReference type="NCBI Taxonomy" id="9643"/>
    <lineage>
        <taxon>Eukaryota</taxon>
        <taxon>Metazoa</taxon>
        <taxon>Chordata</taxon>
        <taxon>Craniata</taxon>
        <taxon>Vertebrata</taxon>
        <taxon>Euteleostomi</taxon>
        <taxon>Mammalia</taxon>
        <taxon>Eutheria</taxon>
        <taxon>Laurasiatheria</taxon>
        <taxon>Carnivora</taxon>
        <taxon>Caniformia</taxon>
        <taxon>Ursidae</taxon>
        <taxon>Ursus</taxon>
    </lineage>
</organism>
<keyword evidence="5" id="KW-1185">Reference proteome</keyword>
<comment type="subcellular location">
    <subcellularLocation>
        <location evidence="2">Nucleus</location>
    </subcellularLocation>
</comment>
<dbReference type="InterPro" id="IPR050916">
    <property type="entry name" value="SCAN-C2H2_zinc_finger"/>
</dbReference>
<dbReference type="InterPro" id="IPR038269">
    <property type="entry name" value="SCAN_sf"/>
</dbReference>
<evidence type="ECO:0000313" key="4">
    <source>
        <dbReference type="Ensembl" id="ENSUAMP00000002127.1"/>
    </source>
</evidence>
<accession>A0A452QCC2</accession>
<dbReference type="OMA" id="DNRDGIC"/>